<dbReference type="RefSeq" id="WP_086273902.1">
    <property type="nucleotide sequence ID" value="NZ_NGKU01000001.1"/>
</dbReference>
<dbReference type="OrthoDB" id="2183743at2"/>
<protein>
    <submittedName>
        <fullName evidence="1">Uncharacterized protein</fullName>
    </submittedName>
</protein>
<accession>A0A242A4B7</accession>
<proteinExistence type="predicted"/>
<dbReference type="InterPro" id="IPR054275">
    <property type="entry name" value="DUF7006"/>
</dbReference>
<reference evidence="1 2" key="1">
    <citation type="submission" date="2017-05" db="EMBL/GenBank/DDBJ databases">
        <title>The Genome Sequence of Enterococcus sp. 8G7_MSG3316.</title>
        <authorList>
            <consortium name="The Broad Institute Genomics Platform"/>
            <consortium name="The Broad Institute Genomic Center for Infectious Diseases"/>
            <person name="Earl A."/>
            <person name="Manson A."/>
            <person name="Schwartman J."/>
            <person name="Gilmore M."/>
            <person name="Abouelleil A."/>
            <person name="Cao P."/>
            <person name="Chapman S."/>
            <person name="Cusick C."/>
            <person name="Shea T."/>
            <person name="Young S."/>
            <person name="Neafsey D."/>
            <person name="Nusbaum C."/>
            <person name="Birren B."/>
        </authorList>
    </citation>
    <scope>NUCLEOTIDE SEQUENCE [LARGE SCALE GENOMIC DNA]</scope>
    <source>
        <strain evidence="1 2">8G7_MSG3316</strain>
    </source>
</reference>
<keyword evidence="2" id="KW-1185">Reference proteome</keyword>
<evidence type="ECO:0000313" key="1">
    <source>
        <dbReference type="EMBL" id="OTN75887.1"/>
    </source>
</evidence>
<dbReference type="AlphaFoldDB" id="A0A242A4B7"/>
<comment type="caution">
    <text evidence="1">The sequence shown here is derived from an EMBL/GenBank/DDBJ whole genome shotgun (WGS) entry which is preliminary data.</text>
</comment>
<sequence>MNELIVESTKDYLLLMRSGIDITSLKDKSERLYAYWCTLEQRIIQITEQINEDNLWYNLCELIDLDSKLCIVKSLYAEKEKSGFFDTISYEEIIEFSHTDSGYYNHEMCGYNLKEQGHTSMIFFASNIAASKRIFQKERQEQTSA</sequence>
<evidence type="ECO:0000313" key="2">
    <source>
        <dbReference type="Proteomes" id="UP000195043"/>
    </source>
</evidence>
<dbReference type="EMBL" id="NGKU01000001">
    <property type="protein sequence ID" value="OTN75887.1"/>
    <property type="molecule type" value="Genomic_DNA"/>
</dbReference>
<gene>
    <name evidence="1" type="ORF">A5886_000963</name>
</gene>
<dbReference type="Pfam" id="PF22652">
    <property type="entry name" value="DUF7006"/>
    <property type="match status" value="1"/>
</dbReference>
<name>A0A242A4B7_9ENTE</name>
<dbReference type="Proteomes" id="UP000195043">
    <property type="component" value="Unassembled WGS sequence"/>
</dbReference>
<organism evidence="1 2">
    <name type="scientific">Candidatus Enterococcus testudinis</name>
    <dbReference type="NCBI Taxonomy" id="1834191"/>
    <lineage>
        <taxon>Bacteria</taxon>
        <taxon>Bacillati</taxon>
        <taxon>Bacillota</taxon>
        <taxon>Bacilli</taxon>
        <taxon>Lactobacillales</taxon>
        <taxon>Enterococcaceae</taxon>
        <taxon>Enterococcus</taxon>
    </lineage>
</organism>